<evidence type="ECO:0000313" key="1">
    <source>
        <dbReference type="EMBL" id="PIA19735.1"/>
    </source>
</evidence>
<keyword evidence="2" id="KW-1185">Reference proteome</keyword>
<evidence type="ECO:0000313" key="2">
    <source>
        <dbReference type="Proteomes" id="UP000242474"/>
    </source>
</evidence>
<dbReference type="Proteomes" id="UP000242474">
    <property type="component" value="Unassembled WGS sequence"/>
</dbReference>
<protein>
    <submittedName>
        <fullName evidence="1">Uncharacterized protein</fullName>
    </submittedName>
</protein>
<accession>A0A2G5BL38</accession>
<name>A0A2G5BL38_COERN</name>
<proteinExistence type="predicted"/>
<organism evidence="1 2">
    <name type="scientific">Coemansia reversa (strain ATCC 12441 / NRRL 1564)</name>
    <dbReference type="NCBI Taxonomy" id="763665"/>
    <lineage>
        <taxon>Eukaryota</taxon>
        <taxon>Fungi</taxon>
        <taxon>Fungi incertae sedis</taxon>
        <taxon>Zoopagomycota</taxon>
        <taxon>Kickxellomycotina</taxon>
        <taxon>Kickxellomycetes</taxon>
        <taxon>Kickxellales</taxon>
        <taxon>Kickxellaceae</taxon>
        <taxon>Coemansia</taxon>
    </lineage>
</organism>
<dbReference type="EMBL" id="KZ303486">
    <property type="protein sequence ID" value="PIA19735.1"/>
    <property type="molecule type" value="Genomic_DNA"/>
</dbReference>
<dbReference type="AlphaFoldDB" id="A0A2G5BL38"/>
<reference evidence="1 2" key="1">
    <citation type="journal article" date="2015" name="Genome Biol. Evol.">
        <title>Phylogenomic analyses indicate that early fungi evolved digesting cell walls of algal ancestors of land plants.</title>
        <authorList>
            <person name="Chang Y."/>
            <person name="Wang S."/>
            <person name="Sekimoto S."/>
            <person name="Aerts A.L."/>
            <person name="Choi C."/>
            <person name="Clum A."/>
            <person name="LaButti K.M."/>
            <person name="Lindquist E.A."/>
            <person name="Yee Ngan C."/>
            <person name="Ohm R.A."/>
            <person name="Salamov A.A."/>
            <person name="Grigoriev I.V."/>
            <person name="Spatafora J.W."/>
            <person name="Berbee M.L."/>
        </authorList>
    </citation>
    <scope>NUCLEOTIDE SEQUENCE [LARGE SCALE GENOMIC DNA]</scope>
    <source>
        <strain evidence="1 2">NRRL 1564</strain>
    </source>
</reference>
<sequence length="80" mass="8891">MHKRTYAASHHNHCVIFSATTISLYASAIRATSLFHHQLGMPLHTPVETRAIAPRAVSLPTVGLNRRPSDVFSRCLSRRA</sequence>
<gene>
    <name evidence="1" type="ORF">COEREDRAFT_90410</name>
</gene>